<comment type="caution">
    <text evidence="5">The sequence shown here is derived from an EMBL/GenBank/DDBJ whole genome shotgun (WGS) entry which is preliminary data.</text>
</comment>
<keyword evidence="2" id="KW-0175">Coiled coil</keyword>
<feature type="modified residue" description="4-aspartylphosphate" evidence="1">
    <location>
        <position position="57"/>
    </location>
</feature>
<dbReference type="GO" id="GO:0000160">
    <property type="term" value="P:phosphorelay signal transduction system"/>
    <property type="evidence" value="ECO:0007669"/>
    <property type="project" value="InterPro"/>
</dbReference>
<protein>
    <submittedName>
        <fullName evidence="5">Two-component system response regulator</fullName>
    </submittedName>
</protein>
<keyword evidence="6" id="KW-1185">Reference proteome</keyword>
<feature type="domain" description="Response regulatory" evidence="3">
    <location>
        <begin position="7"/>
        <end position="122"/>
    </location>
</feature>
<dbReference type="Pfam" id="PF00072">
    <property type="entry name" value="Response_reg"/>
    <property type="match status" value="1"/>
</dbReference>
<dbReference type="AlphaFoldDB" id="A0A9W6GF63"/>
<dbReference type="PANTHER" id="PTHR45228">
    <property type="entry name" value="CYCLIC DI-GMP PHOSPHODIESTERASE TM_0186-RELATED"/>
    <property type="match status" value="1"/>
</dbReference>
<evidence type="ECO:0000259" key="3">
    <source>
        <dbReference type="PROSITE" id="PS50110"/>
    </source>
</evidence>
<accession>A0A9W6GF63</accession>
<name>A0A9W6GF63_9BACT</name>
<dbReference type="SUPFAM" id="SSF52172">
    <property type="entry name" value="CheY-like"/>
    <property type="match status" value="1"/>
</dbReference>
<keyword evidence="1" id="KW-0597">Phosphoprotein</keyword>
<dbReference type="InterPro" id="IPR001789">
    <property type="entry name" value="Sig_transdc_resp-reg_receiver"/>
</dbReference>
<dbReference type="PANTHER" id="PTHR45228:SF1">
    <property type="entry name" value="CYCLIC DI-GMP PHOSPHODIESTERASE TM_0186"/>
    <property type="match status" value="1"/>
</dbReference>
<dbReference type="InterPro" id="IPR011006">
    <property type="entry name" value="CheY-like_superfamily"/>
</dbReference>
<dbReference type="InterPro" id="IPR003607">
    <property type="entry name" value="HD/PDEase_dom"/>
</dbReference>
<gene>
    <name evidence="5" type="ORF">TISLANDTSLP1_18670</name>
</gene>
<dbReference type="SMART" id="SM00471">
    <property type="entry name" value="HDc"/>
    <property type="match status" value="1"/>
</dbReference>
<evidence type="ECO:0000313" key="5">
    <source>
        <dbReference type="EMBL" id="GLI54174.1"/>
    </source>
</evidence>
<dbReference type="EMBL" id="BSDX01000001">
    <property type="protein sequence ID" value="GLI54174.1"/>
    <property type="molecule type" value="Genomic_DNA"/>
</dbReference>
<dbReference type="InterPro" id="IPR037522">
    <property type="entry name" value="HD_GYP_dom"/>
</dbReference>
<dbReference type="Pfam" id="PF13487">
    <property type="entry name" value="HD_5"/>
    <property type="match status" value="1"/>
</dbReference>
<proteinExistence type="predicted"/>
<sequence>MFEEVSKILVVDDESINLELISAIFVDSPNIKVLTAKDGLEAIEILKTHTPDVIVLDIRMPRMNGIEVLNVLKSDPHTSHIPVVVLSGDDKERKNALKNGANDFIPKPFDAEELKLRVINNLQVKKYHDLIKNINDVLQKEVMKKTKELREALELAREAEYEMVVKLGMISEFRDEETGQHIRRISYYSKLLAHLAGLPESEQSIIFYASPLHDVGKVGIPDNILRKPGPLTHEEFEVMKLHTIIGAKILDTDPRFITLQAGKIIAEQHHEKWDGSGYPYGLKKEEIHIYARVVAVCDVFDAMTSDRVYRPAFTVDQAVDIMKKNIGTHFDPNLLDIFISNLDEFLKIKETFKD</sequence>
<reference evidence="5" key="1">
    <citation type="submission" date="2022-12" db="EMBL/GenBank/DDBJ databases">
        <title>Reference genome sequencing for broad-spectrum identification of bacterial and archaeal isolates by mass spectrometry.</title>
        <authorList>
            <person name="Sekiguchi Y."/>
            <person name="Tourlousse D.M."/>
        </authorList>
    </citation>
    <scope>NUCLEOTIDE SEQUENCE</scope>
    <source>
        <strain evidence="5">TSL-P1</strain>
    </source>
</reference>
<dbReference type="Gene3D" id="1.10.3210.10">
    <property type="entry name" value="Hypothetical protein af1432"/>
    <property type="match status" value="1"/>
</dbReference>
<evidence type="ECO:0000259" key="4">
    <source>
        <dbReference type="PROSITE" id="PS51832"/>
    </source>
</evidence>
<dbReference type="Proteomes" id="UP001144297">
    <property type="component" value="Unassembled WGS sequence"/>
</dbReference>
<dbReference type="InterPro" id="IPR052020">
    <property type="entry name" value="Cyclic_di-GMP/3'3'-cGAMP_PDE"/>
</dbReference>
<dbReference type="SUPFAM" id="SSF109604">
    <property type="entry name" value="HD-domain/PDEase-like"/>
    <property type="match status" value="1"/>
</dbReference>
<feature type="coiled-coil region" evidence="2">
    <location>
        <begin position="135"/>
        <end position="162"/>
    </location>
</feature>
<organism evidence="5 6">
    <name type="scientific">Thermodesulfovibrio yellowstonii</name>
    <dbReference type="NCBI Taxonomy" id="28262"/>
    <lineage>
        <taxon>Bacteria</taxon>
        <taxon>Pseudomonadati</taxon>
        <taxon>Nitrospirota</taxon>
        <taxon>Thermodesulfovibrionia</taxon>
        <taxon>Thermodesulfovibrionales</taxon>
        <taxon>Thermodesulfovibrionaceae</taxon>
        <taxon>Thermodesulfovibrio</taxon>
    </lineage>
</organism>
<dbReference type="SMART" id="SM00448">
    <property type="entry name" value="REC"/>
    <property type="match status" value="1"/>
</dbReference>
<dbReference type="Gene3D" id="3.40.50.2300">
    <property type="match status" value="1"/>
</dbReference>
<evidence type="ECO:0000256" key="2">
    <source>
        <dbReference type="SAM" id="Coils"/>
    </source>
</evidence>
<dbReference type="PROSITE" id="PS50110">
    <property type="entry name" value="RESPONSE_REGULATORY"/>
    <property type="match status" value="1"/>
</dbReference>
<evidence type="ECO:0000256" key="1">
    <source>
        <dbReference type="PROSITE-ProRule" id="PRU00169"/>
    </source>
</evidence>
<feature type="domain" description="HD-GYP" evidence="4">
    <location>
        <begin position="156"/>
        <end position="354"/>
    </location>
</feature>
<dbReference type="PROSITE" id="PS51832">
    <property type="entry name" value="HD_GYP"/>
    <property type="match status" value="1"/>
</dbReference>
<evidence type="ECO:0000313" key="6">
    <source>
        <dbReference type="Proteomes" id="UP001144297"/>
    </source>
</evidence>
<dbReference type="CDD" id="cd00077">
    <property type="entry name" value="HDc"/>
    <property type="match status" value="1"/>
</dbReference>